<evidence type="ECO:0000256" key="1">
    <source>
        <dbReference type="ARBA" id="ARBA00001947"/>
    </source>
</evidence>
<dbReference type="AlphaFoldDB" id="A0A399T385"/>
<dbReference type="PANTHER" id="PTHR22726">
    <property type="entry name" value="METALLOENDOPEPTIDASE OMA1"/>
    <property type="match status" value="1"/>
</dbReference>
<dbReference type="InterPro" id="IPR051156">
    <property type="entry name" value="Mito/Outer_Membr_Metalloprot"/>
</dbReference>
<name>A0A399T385_9BACT</name>
<dbReference type="PANTHER" id="PTHR22726:SF1">
    <property type="entry name" value="METALLOENDOPEPTIDASE OMA1, MITOCHONDRIAL"/>
    <property type="match status" value="1"/>
</dbReference>
<evidence type="ECO:0000256" key="2">
    <source>
        <dbReference type="ARBA" id="ARBA00022670"/>
    </source>
</evidence>
<feature type="domain" description="Peptidase M48" evidence="7">
    <location>
        <begin position="69"/>
        <end position="244"/>
    </location>
</feature>
<protein>
    <submittedName>
        <fullName evidence="8">Peptidase M48</fullName>
    </submittedName>
</protein>
<sequence>MKTTKSIFSILLIASLIFLVPSCAINPVTGKKQIMFVSEEQEIAMGAQYHPSVVSTFGIYDSPVIQKFIEEKGTEMGKISHRPNLKYHFTILDSPVVNAFAVPGGYLYVTRGILAQFNSEAELIGVLGHEMGHVTARHSAQQQTNQTIGQAVLLGGMLASKEIYKLADEAMAGMQLLFMSFSRENERESDRLGVEYATKIGYDAHKMADFFQVLEKMSMGSEQAGVPTFFSTHPNPEDRFNSVHRISDEWQAKYPGKNFIVDTNDYLSMIDGIVYGEDPRQGFVENNTFYHPELKFKFAFPSGWKLVNAPTQVQMAAPDQKAGIIFMLSDESTPAAASQKAISDLKLSIIESKDVKVNGNNAVAVISQQASQSQSGQQQVIKLCSYFIQKDGKVYTFHGIASDADFNQFLPSFQSTMKGFATLTEASKLNVKPDRIRIKTVQKTSTLADAFAYFKVPKEQYKELALLNNMELNQQLTRGKLIKVISQ</sequence>
<dbReference type="Pfam" id="PF01435">
    <property type="entry name" value="Peptidase_M48"/>
    <property type="match status" value="1"/>
</dbReference>
<keyword evidence="3" id="KW-0479">Metal-binding</keyword>
<organism evidence="8 9">
    <name type="scientific">Maribellus luteus</name>
    <dbReference type="NCBI Taxonomy" id="2305463"/>
    <lineage>
        <taxon>Bacteria</taxon>
        <taxon>Pseudomonadati</taxon>
        <taxon>Bacteroidota</taxon>
        <taxon>Bacteroidia</taxon>
        <taxon>Marinilabiliales</taxon>
        <taxon>Prolixibacteraceae</taxon>
        <taxon>Maribellus</taxon>
    </lineage>
</organism>
<evidence type="ECO:0000256" key="5">
    <source>
        <dbReference type="ARBA" id="ARBA00022833"/>
    </source>
</evidence>
<keyword evidence="9" id="KW-1185">Reference proteome</keyword>
<dbReference type="CDD" id="cd07333">
    <property type="entry name" value="M48C_bepA_like"/>
    <property type="match status" value="1"/>
</dbReference>
<evidence type="ECO:0000256" key="3">
    <source>
        <dbReference type="ARBA" id="ARBA00022723"/>
    </source>
</evidence>
<reference evidence="8 9" key="1">
    <citation type="submission" date="2018-08" db="EMBL/GenBank/DDBJ databases">
        <title>Pallidiluteibacterium maritimus gen. nov., sp. nov., isolated from coastal sediment.</title>
        <authorList>
            <person name="Zhou L.Y."/>
        </authorList>
    </citation>
    <scope>NUCLEOTIDE SEQUENCE [LARGE SCALE GENOMIC DNA]</scope>
    <source>
        <strain evidence="8 9">XSD2</strain>
    </source>
</reference>
<evidence type="ECO:0000313" key="8">
    <source>
        <dbReference type="EMBL" id="RIJ49539.1"/>
    </source>
</evidence>
<accession>A0A399T385</accession>
<dbReference type="GO" id="GO:0016020">
    <property type="term" value="C:membrane"/>
    <property type="evidence" value="ECO:0007669"/>
    <property type="project" value="TreeGrafter"/>
</dbReference>
<dbReference type="GO" id="GO:0046872">
    <property type="term" value="F:metal ion binding"/>
    <property type="evidence" value="ECO:0007669"/>
    <property type="project" value="UniProtKB-KW"/>
</dbReference>
<evidence type="ECO:0000259" key="7">
    <source>
        <dbReference type="Pfam" id="PF01435"/>
    </source>
</evidence>
<proteinExistence type="predicted"/>
<keyword evidence="4" id="KW-0378">Hydrolase</keyword>
<comment type="caution">
    <text evidence="8">The sequence shown here is derived from an EMBL/GenBank/DDBJ whole genome shotgun (WGS) entry which is preliminary data.</text>
</comment>
<dbReference type="RefSeq" id="WP_119437425.1">
    <property type="nucleotide sequence ID" value="NZ_QWGR01000003.1"/>
</dbReference>
<dbReference type="GO" id="GO:0051603">
    <property type="term" value="P:proteolysis involved in protein catabolic process"/>
    <property type="evidence" value="ECO:0007669"/>
    <property type="project" value="TreeGrafter"/>
</dbReference>
<dbReference type="InterPro" id="IPR001915">
    <property type="entry name" value="Peptidase_M48"/>
</dbReference>
<keyword evidence="2" id="KW-0645">Protease</keyword>
<keyword evidence="6" id="KW-0482">Metalloprotease</keyword>
<dbReference type="Gene3D" id="3.40.1000.10">
    <property type="entry name" value="Mog1/PsbP, alpha/beta/alpha sandwich"/>
    <property type="match status" value="1"/>
</dbReference>
<gene>
    <name evidence="8" type="ORF">D1614_06540</name>
</gene>
<dbReference type="EMBL" id="QWGR01000003">
    <property type="protein sequence ID" value="RIJ49539.1"/>
    <property type="molecule type" value="Genomic_DNA"/>
</dbReference>
<evidence type="ECO:0000313" key="9">
    <source>
        <dbReference type="Proteomes" id="UP000265926"/>
    </source>
</evidence>
<evidence type="ECO:0000256" key="4">
    <source>
        <dbReference type="ARBA" id="ARBA00022801"/>
    </source>
</evidence>
<evidence type="ECO:0000256" key="6">
    <source>
        <dbReference type="ARBA" id="ARBA00023049"/>
    </source>
</evidence>
<dbReference type="Proteomes" id="UP000265926">
    <property type="component" value="Unassembled WGS sequence"/>
</dbReference>
<dbReference type="GO" id="GO:0004222">
    <property type="term" value="F:metalloendopeptidase activity"/>
    <property type="evidence" value="ECO:0007669"/>
    <property type="project" value="InterPro"/>
</dbReference>
<dbReference type="Gene3D" id="3.30.2010.10">
    <property type="entry name" value="Metalloproteases ('zincins'), catalytic domain"/>
    <property type="match status" value="1"/>
</dbReference>
<comment type="cofactor">
    <cofactor evidence="1">
        <name>Zn(2+)</name>
        <dbReference type="ChEBI" id="CHEBI:29105"/>
    </cofactor>
</comment>
<dbReference type="OrthoDB" id="9810445at2"/>
<keyword evidence="5" id="KW-0862">Zinc</keyword>